<dbReference type="AlphaFoldDB" id="A0AAU9X4I8"/>
<dbReference type="PANTHER" id="PTHR10773">
    <property type="entry name" value="DNA-DIRECTED RNA POLYMERASES I, II, AND III SUBUNIT RPABC2"/>
    <property type="match status" value="1"/>
</dbReference>
<accession>A0AAU9X4I8</accession>
<comment type="caution">
    <text evidence="2">The sequence shown here is derived from an EMBL/GenBank/DDBJ whole genome shotgun (WGS) entry which is preliminary data.</text>
</comment>
<dbReference type="InterPro" id="IPR057191">
    <property type="entry name" value="DUF7869"/>
</dbReference>
<evidence type="ECO:0000313" key="2">
    <source>
        <dbReference type="EMBL" id="CAH3136219.1"/>
    </source>
</evidence>
<name>A0AAU9X4I8_9CNID</name>
<dbReference type="EMBL" id="CALNXJ010000030">
    <property type="protein sequence ID" value="CAH3136219.1"/>
    <property type="molecule type" value="Genomic_DNA"/>
</dbReference>
<sequence length="355" mass="41189">MYYDYLEMNEPAVLEREREIIRESFYFLKCQQENTTPIPPKLKAHILLHTYRDIFSGEFNLGFALPRTDTCATCDKLALKVRSSKGTEKEKLEKELEEHHKLAESAFTMRKDDKASVVRSWVGKPRPVGSSGVKHRSKDAVDMITYDFQQNLETPNLQHNDMFYKRQLWTYNFGIHDCVSNQGYMFMWDETTAKHGSVEVANCLYNFLTEFNTGARSLVSYSDGCSGQNRNKTIVALYAELHSTGVYEVLNHKYLVRGHTFLQNDTDFSQIENRKKSAVVYLPEDWCKVVREANTVKSFVVREMRQPDFKYWRSFLESSLIKIRGEGGVKVQGCDIHGWLNFCWGEEKDPITGQT</sequence>
<reference evidence="2 3" key="1">
    <citation type="submission" date="2022-05" db="EMBL/GenBank/DDBJ databases">
        <authorList>
            <consortium name="Genoscope - CEA"/>
            <person name="William W."/>
        </authorList>
    </citation>
    <scope>NUCLEOTIDE SEQUENCE [LARGE SCALE GENOMIC DNA]</scope>
</reference>
<protein>
    <recommendedName>
        <fullName evidence="1">DUF7869 domain-containing protein</fullName>
    </recommendedName>
</protein>
<dbReference type="Pfam" id="PF25273">
    <property type="entry name" value="DUF7869"/>
    <property type="match status" value="1"/>
</dbReference>
<dbReference type="Proteomes" id="UP001159428">
    <property type="component" value="Unassembled WGS sequence"/>
</dbReference>
<evidence type="ECO:0000259" key="1">
    <source>
        <dbReference type="Pfam" id="PF25273"/>
    </source>
</evidence>
<evidence type="ECO:0000313" key="3">
    <source>
        <dbReference type="Proteomes" id="UP001159428"/>
    </source>
</evidence>
<feature type="domain" description="DUF7869" evidence="1">
    <location>
        <begin position="181"/>
        <end position="320"/>
    </location>
</feature>
<organism evidence="2 3">
    <name type="scientific">Pocillopora meandrina</name>
    <dbReference type="NCBI Taxonomy" id="46732"/>
    <lineage>
        <taxon>Eukaryota</taxon>
        <taxon>Metazoa</taxon>
        <taxon>Cnidaria</taxon>
        <taxon>Anthozoa</taxon>
        <taxon>Hexacorallia</taxon>
        <taxon>Scleractinia</taxon>
        <taxon>Astrocoeniina</taxon>
        <taxon>Pocilloporidae</taxon>
        <taxon>Pocillopora</taxon>
    </lineage>
</organism>
<dbReference type="PANTHER" id="PTHR10773:SF19">
    <property type="match status" value="1"/>
</dbReference>
<gene>
    <name evidence="2" type="ORF">PMEA_00017601</name>
</gene>
<keyword evidence="3" id="KW-1185">Reference proteome</keyword>
<proteinExistence type="predicted"/>